<evidence type="ECO:0008006" key="4">
    <source>
        <dbReference type="Google" id="ProtNLM"/>
    </source>
</evidence>
<evidence type="ECO:0000256" key="1">
    <source>
        <dbReference type="SAM" id="Phobius"/>
    </source>
</evidence>
<protein>
    <recommendedName>
        <fullName evidence="4">DUF1294 domain-containing protein</fullName>
    </recommendedName>
</protein>
<gene>
    <name evidence="2" type="ORF">DCF25_13785</name>
</gene>
<evidence type="ECO:0000313" key="3">
    <source>
        <dbReference type="Proteomes" id="UP000249354"/>
    </source>
</evidence>
<reference evidence="2 3" key="2">
    <citation type="submission" date="2018-06" db="EMBL/GenBank/DDBJ databases">
        <title>Metagenomic assembly of (sub)arctic Cyanobacteria and their associated microbiome from non-axenic cultures.</title>
        <authorList>
            <person name="Baurain D."/>
        </authorList>
    </citation>
    <scope>NUCLEOTIDE SEQUENCE [LARGE SCALE GENOMIC DNA]</scope>
    <source>
        <strain evidence="2">ULC129bin1</strain>
    </source>
</reference>
<dbReference type="Pfam" id="PF06961">
    <property type="entry name" value="DUF1294"/>
    <property type="match status" value="1"/>
</dbReference>
<comment type="caution">
    <text evidence="2">The sequence shown here is derived from an EMBL/GenBank/DDBJ whole genome shotgun (WGS) entry which is preliminary data.</text>
</comment>
<keyword evidence="1" id="KW-1133">Transmembrane helix</keyword>
<evidence type="ECO:0000313" key="2">
    <source>
        <dbReference type="EMBL" id="PZO15365.1"/>
    </source>
</evidence>
<dbReference type="EMBL" id="QBMC01000094">
    <property type="protein sequence ID" value="PZO15365.1"/>
    <property type="molecule type" value="Genomic_DNA"/>
</dbReference>
<reference evidence="3" key="1">
    <citation type="submission" date="2018-04" db="EMBL/GenBank/DDBJ databases">
        <authorList>
            <person name="Cornet L."/>
        </authorList>
    </citation>
    <scope>NUCLEOTIDE SEQUENCE [LARGE SCALE GENOMIC DNA]</scope>
</reference>
<accession>A0A2W4VZY6</accession>
<dbReference type="InterPro" id="IPR012156">
    <property type="entry name" value="Cold_shock_CspA"/>
</dbReference>
<proteinExistence type="predicted"/>
<sequence length="96" mass="11291">MNNPLPLILYSVMSVLTFWLYANDKSRARQGQWRTPEKTLHLCEFAGGWIGGFIAQKTLRHKSRKPDYQIAFWMIVMVHYAGWLVWLIHWQVASNA</sequence>
<feature type="transmembrane region" description="Helical" evidence="1">
    <location>
        <begin position="6"/>
        <end position="22"/>
    </location>
</feature>
<keyword evidence="1" id="KW-0812">Transmembrane</keyword>
<dbReference type="InterPro" id="IPR010718">
    <property type="entry name" value="DUF1294"/>
</dbReference>
<dbReference type="Proteomes" id="UP000249354">
    <property type="component" value="Unassembled WGS sequence"/>
</dbReference>
<feature type="transmembrane region" description="Helical" evidence="1">
    <location>
        <begin position="70"/>
        <end position="90"/>
    </location>
</feature>
<name>A0A2W4VZY6_9CYAN</name>
<dbReference type="PIRSF" id="PIRSF002599">
    <property type="entry name" value="Cold_shock_A"/>
    <property type="match status" value="1"/>
</dbReference>
<dbReference type="AlphaFoldDB" id="A0A2W4VZY6"/>
<keyword evidence="1" id="KW-0472">Membrane</keyword>
<dbReference type="GO" id="GO:0003676">
    <property type="term" value="F:nucleic acid binding"/>
    <property type="evidence" value="ECO:0007669"/>
    <property type="project" value="InterPro"/>
</dbReference>
<organism evidence="2 3">
    <name type="scientific">Leptolyngbya foveolarum</name>
    <dbReference type="NCBI Taxonomy" id="47253"/>
    <lineage>
        <taxon>Bacteria</taxon>
        <taxon>Bacillati</taxon>
        <taxon>Cyanobacteriota</taxon>
        <taxon>Cyanophyceae</taxon>
        <taxon>Leptolyngbyales</taxon>
        <taxon>Leptolyngbyaceae</taxon>
        <taxon>Leptolyngbya group</taxon>
        <taxon>Leptolyngbya</taxon>
    </lineage>
</organism>